<evidence type="ECO:0000313" key="2">
    <source>
        <dbReference type="Proteomes" id="UP000276133"/>
    </source>
</evidence>
<dbReference type="EMBL" id="REGN01002578">
    <property type="protein sequence ID" value="RNA27209.1"/>
    <property type="molecule type" value="Genomic_DNA"/>
</dbReference>
<keyword evidence="2" id="KW-1185">Reference proteome</keyword>
<accession>A0A3M7RUT0</accession>
<name>A0A3M7RUT0_BRAPC</name>
<dbReference type="Proteomes" id="UP000276133">
    <property type="component" value="Unassembled WGS sequence"/>
</dbReference>
<organism evidence="1 2">
    <name type="scientific">Brachionus plicatilis</name>
    <name type="common">Marine rotifer</name>
    <name type="synonym">Brachionus muelleri</name>
    <dbReference type="NCBI Taxonomy" id="10195"/>
    <lineage>
        <taxon>Eukaryota</taxon>
        <taxon>Metazoa</taxon>
        <taxon>Spiralia</taxon>
        <taxon>Gnathifera</taxon>
        <taxon>Rotifera</taxon>
        <taxon>Eurotatoria</taxon>
        <taxon>Monogononta</taxon>
        <taxon>Pseudotrocha</taxon>
        <taxon>Ploima</taxon>
        <taxon>Brachionidae</taxon>
        <taxon>Brachionus</taxon>
    </lineage>
</organism>
<sequence>MIKTNFYNTISIFIFSIFGKFKPSMSAYFEALVRHIMRLHREESLLSNLLSFGLEKVLLNKNNDLMINIGGGC</sequence>
<comment type="caution">
    <text evidence="1">The sequence shown here is derived from an EMBL/GenBank/DDBJ whole genome shotgun (WGS) entry which is preliminary data.</text>
</comment>
<gene>
    <name evidence="1" type="ORF">BpHYR1_021649</name>
</gene>
<dbReference type="AlphaFoldDB" id="A0A3M7RUT0"/>
<protein>
    <submittedName>
        <fullName evidence="1">Uncharacterized protein</fullName>
    </submittedName>
</protein>
<evidence type="ECO:0000313" key="1">
    <source>
        <dbReference type="EMBL" id="RNA27209.1"/>
    </source>
</evidence>
<proteinExistence type="predicted"/>
<reference evidence="1 2" key="1">
    <citation type="journal article" date="2018" name="Sci. Rep.">
        <title>Genomic signatures of local adaptation to the degree of environmental predictability in rotifers.</title>
        <authorList>
            <person name="Franch-Gras L."/>
            <person name="Hahn C."/>
            <person name="Garcia-Roger E.M."/>
            <person name="Carmona M.J."/>
            <person name="Serra M."/>
            <person name="Gomez A."/>
        </authorList>
    </citation>
    <scope>NUCLEOTIDE SEQUENCE [LARGE SCALE GENOMIC DNA]</scope>
    <source>
        <strain evidence="1">HYR1</strain>
    </source>
</reference>